<feature type="domain" description="Amidohydrolase-related" evidence="1">
    <location>
        <begin position="100"/>
        <end position="365"/>
    </location>
</feature>
<evidence type="ECO:0000259" key="1">
    <source>
        <dbReference type="Pfam" id="PF01979"/>
    </source>
</evidence>
<name>A0A0D8IWH5_9FIRM</name>
<dbReference type="PANTHER" id="PTHR43794">
    <property type="entry name" value="AMINOHYDROLASE SSNA-RELATED"/>
    <property type="match status" value="1"/>
</dbReference>
<dbReference type="SUPFAM" id="SSF51338">
    <property type="entry name" value="Composite domain of metallo-dependent hydrolases"/>
    <property type="match status" value="1"/>
</dbReference>
<accession>A0A0D8IWH5</accession>
<dbReference type="Gene3D" id="2.30.40.10">
    <property type="entry name" value="Urease, subunit C, domain 1"/>
    <property type="match status" value="1"/>
</dbReference>
<comment type="caution">
    <text evidence="2">The sequence shown here is derived from an EMBL/GenBank/DDBJ whole genome shotgun (WGS) entry which is preliminary data.</text>
</comment>
<reference evidence="2" key="1">
    <citation type="submission" date="2015-02" db="EMBL/GenBank/DDBJ databases">
        <title>A novel member of the family Ruminococcaceae isolated from human feces.</title>
        <authorList>
            <person name="Shkoporov A.N."/>
            <person name="Chaplin A.V."/>
            <person name="Motuzova O.V."/>
            <person name="Kafarskaia L.I."/>
            <person name="Khokhlova E.V."/>
            <person name="Efimov B.A."/>
        </authorList>
    </citation>
    <scope>NUCLEOTIDE SEQUENCE [LARGE SCALE GENOMIC DNA]</scope>
    <source>
        <strain evidence="2">585-1</strain>
    </source>
</reference>
<gene>
    <name evidence="2" type="ORF">TQ39_16950</name>
</gene>
<dbReference type="GeneID" id="42858231"/>
<dbReference type="RefSeq" id="WP_050006400.1">
    <property type="nucleotide sequence ID" value="NZ_JXXK01000035.1"/>
</dbReference>
<dbReference type="PANTHER" id="PTHR43794:SF5">
    <property type="entry name" value="CHLOROHYDROLASE FAMILY PROTEIN"/>
    <property type="match status" value="1"/>
</dbReference>
<dbReference type="InterPro" id="IPR006680">
    <property type="entry name" value="Amidohydro-rel"/>
</dbReference>
<organism evidence="2 3">
    <name type="scientific">Ruthenibacterium lactatiformans</name>
    <dbReference type="NCBI Taxonomy" id="1550024"/>
    <lineage>
        <taxon>Bacteria</taxon>
        <taxon>Bacillati</taxon>
        <taxon>Bacillota</taxon>
        <taxon>Clostridia</taxon>
        <taxon>Eubacteriales</taxon>
        <taxon>Oscillospiraceae</taxon>
        <taxon>Ruthenibacterium</taxon>
    </lineage>
</organism>
<evidence type="ECO:0000313" key="3">
    <source>
        <dbReference type="Proteomes" id="UP000032483"/>
    </source>
</evidence>
<dbReference type="InterPro" id="IPR032466">
    <property type="entry name" value="Metal_Hydrolase"/>
</dbReference>
<dbReference type="InterPro" id="IPR011059">
    <property type="entry name" value="Metal-dep_hydrolase_composite"/>
</dbReference>
<proteinExistence type="predicted"/>
<dbReference type="Pfam" id="PF01979">
    <property type="entry name" value="Amidohydro_1"/>
    <property type="match status" value="1"/>
</dbReference>
<protein>
    <recommendedName>
        <fullName evidence="1">Amidohydrolase-related domain-containing protein</fullName>
    </recommendedName>
</protein>
<dbReference type="GO" id="GO:0016810">
    <property type="term" value="F:hydrolase activity, acting on carbon-nitrogen (but not peptide) bonds"/>
    <property type="evidence" value="ECO:0007669"/>
    <property type="project" value="InterPro"/>
</dbReference>
<dbReference type="EMBL" id="JXXK01000035">
    <property type="protein sequence ID" value="KJF38631.1"/>
    <property type="molecule type" value="Genomic_DNA"/>
</dbReference>
<dbReference type="AlphaFoldDB" id="A0A0D8IWH5"/>
<dbReference type="SUPFAM" id="SSF51556">
    <property type="entry name" value="Metallo-dependent hydrolases"/>
    <property type="match status" value="1"/>
</dbReference>
<dbReference type="Proteomes" id="UP000032483">
    <property type="component" value="Unassembled WGS sequence"/>
</dbReference>
<keyword evidence="3" id="KW-1185">Reference proteome</keyword>
<sequence>MSHQLLIKDCSLVTFFNDGYNAIKILENIDLLVEDGTIRTMDRNIEADCETIDAEGKLAVPGFVNGRSRCLASKMTKAIAEDLKFDLYGNTPLYTRVNPFLNIALEILDDEQLEGLLALALYEAIDSGTTTLFEHCSLRELPIFLAQCEKAGIRTVAAPMLMDRYTFPTADAWGIFDDGLEPVDEDGIIAENVRLVEQYMHNERVRAIIGLGSADTVKESLLRKAAEKAARLECGLMVPLNETLHEREVCQTRWGLLPTEFLHKNHVLHRYTLAGGNQYTSHADRVILKHTDTQAVICPLQSMLDAQTSPFIDFLIDDVPTIVGSGRCSVDMTQHIFAAVVNGKLESGKRYQIRAQDAFYAVTVGGGVRCRCP</sequence>
<dbReference type="InterPro" id="IPR050287">
    <property type="entry name" value="MTA/SAH_deaminase"/>
</dbReference>
<dbReference type="Gene3D" id="3.20.20.140">
    <property type="entry name" value="Metal-dependent hydrolases"/>
    <property type="match status" value="1"/>
</dbReference>
<evidence type="ECO:0000313" key="2">
    <source>
        <dbReference type="EMBL" id="KJF38631.1"/>
    </source>
</evidence>